<dbReference type="STRING" id="52.CMC5_005490"/>
<keyword evidence="9" id="KW-1185">Reference proteome</keyword>
<dbReference type="RefSeq" id="WP_050428955.1">
    <property type="nucleotide sequence ID" value="NZ_CP012159.1"/>
</dbReference>
<dbReference type="OrthoDB" id="5513480at2"/>
<feature type="region of interest" description="Disordered" evidence="6">
    <location>
        <begin position="156"/>
        <end position="183"/>
    </location>
</feature>
<evidence type="ECO:0000313" key="9">
    <source>
        <dbReference type="Proteomes" id="UP000067626"/>
    </source>
</evidence>
<dbReference type="Proteomes" id="UP000067626">
    <property type="component" value="Chromosome"/>
</dbReference>
<dbReference type="EMBL" id="CP012159">
    <property type="protein sequence ID" value="AKT36436.1"/>
    <property type="molecule type" value="Genomic_DNA"/>
</dbReference>
<keyword evidence="5" id="KW-1133">Transmembrane helix</keyword>
<dbReference type="GO" id="GO:0046872">
    <property type="term" value="F:metal ion binding"/>
    <property type="evidence" value="ECO:0007669"/>
    <property type="project" value="UniProtKB-KW"/>
</dbReference>
<protein>
    <recommendedName>
        <fullName evidence="5">Cytochrome c-type biogenesis protein</fullName>
    </recommendedName>
</protein>
<gene>
    <name evidence="8" type="primary">ccmF</name>
    <name evidence="8" type="ORF">CMC5_005490</name>
</gene>
<evidence type="ECO:0000256" key="2">
    <source>
        <dbReference type="ARBA" id="ARBA00022617"/>
    </source>
</evidence>
<organism evidence="8 9">
    <name type="scientific">Chondromyces crocatus</name>
    <dbReference type="NCBI Taxonomy" id="52"/>
    <lineage>
        <taxon>Bacteria</taxon>
        <taxon>Pseudomonadati</taxon>
        <taxon>Myxococcota</taxon>
        <taxon>Polyangia</taxon>
        <taxon>Polyangiales</taxon>
        <taxon>Polyangiaceae</taxon>
        <taxon>Chondromyces</taxon>
    </lineage>
</organism>
<name>A0A0K1E6C4_CHOCO</name>
<dbReference type="KEGG" id="ccro:CMC5_005490"/>
<keyword evidence="4 5" id="KW-0408">Iron</keyword>
<feature type="domain" description="CcmH/CycL/Ccl2/NrfF N-terminal" evidence="7">
    <location>
        <begin position="48"/>
        <end position="155"/>
    </location>
</feature>
<reference evidence="8 9" key="1">
    <citation type="submission" date="2015-07" db="EMBL/GenBank/DDBJ databases">
        <title>Genome analysis of myxobacterium Chondromyces crocatus Cm c5 reveals a high potential for natural compound synthesis and the genetic basis for the loss of fruiting body formation.</title>
        <authorList>
            <person name="Zaburannyi N."/>
            <person name="Bunk B."/>
            <person name="Maier J."/>
            <person name="Overmann J."/>
            <person name="Mueller R."/>
        </authorList>
    </citation>
    <scope>NUCLEOTIDE SEQUENCE [LARGE SCALE GENOMIC DNA]</scope>
    <source>
        <strain evidence="8 9">Cm c5</strain>
    </source>
</reference>
<dbReference type="Gene3D" id="1.10.8.640">
    <property type="entry name" value="Cytochrome C biogenesis protein"/>
    <property type="match status" value="1"/>
</dbReference>
<dbReference type="InterPro" id="IPR005616">
    <property type="entry name" value="CcmH/CycL/Ccl2/NrfF_N"/>
</dbReference>
<proteinExistence type="inferred from homology"/>
<comment type="similarity">
    <text evidence="1 5">Belongs to the CcmH/CycL/Ccl2/NrfF family.</text>
</comment>
<evidence type="ECO:0000259" key="7">
    <source>
        <dbReference type="Pfam" id="PF03918"/>
    </source>
</evidence>
<dbReference type="Pfam" id="PF03918">
    <property type="entry name" value="CcmH"/>
    <property type="match status" value="1"/>
</dbReference>
<keyword evidence="2 5" id="KW-0349">Heme</keyword>
<dbReference type="AlphaFoldDB" id="A0A0K1E6C4"/>
<dbReference type="CDD" id="cd16378">
    <property type="entry name" value="CcmH_N"/>
    <property type="match status" value="1"/>
</dbReference>
<keyword evidence="5" id="KW-0732">Signal</keyword>
<evidence type="ECO:0000256" key="6">
    <source>
        <dbReference type="SAM" id="MobiDB-lite"/>
    </source>
</evidence>
<evidence type="ECO:0000313" key="8">
    <source>
        <dbReference type="EMBL" id="AKT36436.1"/>
    </source>
</evidence>
<sequence>MSTRRRILQAVALILAGVLGLLVMLQSPEPAHGQGVMARWGTVGIENENERQLFWSLLCMCGCPRETLGTCTCGTAHAIRDELRAQLADGKTISDIQNAYVDRFGPQALAVPRNQGASRMLYLVPLFAMALGAALLVVTLRRWRRRADEDLSARNLRERTSTASKRDEYDDRLDQELEKLDRE</sequence>
<evidence type="ECO:0000256" key="5">
    <source>
        <dbReference type="RuleBase" id="RU364112"/>
    </source>
</evidence>
<dbReference type="InterPro" id="IPR038297">
    <property type="entry name" value="CcmH/CycL/NrfF/Ccl2_sf"/>
</dbReference>
<evidence type="ECO:0000256" key="4">
    <source>
        <dbReference type="ARBA" id="ARBA00023004"/>
    </source>
</evidence>
<keyword evidence="3 5" id="KW-0479">Metal-binding</keyword>
<feature type="transmembrane region" description="Helical" evidence="5">
    <location>
        <begin position="120"/>
        <end position="140"/>
    </location>
</feature>
<keyword evidence="5" id="KW-0472">Membrane</keyword>
<accession>A0A0K1E6C4</accession>
<keyword evidence="5" id="KW-0812">Transmembrane</keyword>
<evidence type="ECO:0000256" key="1">
    <source>
        <dbReference type="ARBA" id="ARBA00010342"/>
    </source>
</evidence>
<evidence type="ECO:0000256" key="3">
    <source>
        <dbReference type="ARBA" id="ARBA00022723"/>
    </source>
</evidence>
<comment type="function">
    <text evidence="5">Possible subunit of a heme lyase.</text>
</comment>